<dbReference type="InterPro" id="IPR023936">
    <property type="entry name" value="RutE-like"/>
</dbReference>
<evidence type="ECO:0000256" key="2">
    <source>
        <dbReference type="ARBA" id="ARBA00022643"/>
    </source>
</evidence>
<evidence type="ECO:0000313" key="8">
    <source>
        <dbReference type="Proteomes" id="UP000214646"/>
    </source>
</evidence>
<evidence type="ECO:0000259" key="6">
    <source>
        <dbReference type="Pfam" id="PF00881"/>
    </source>
</evidence>
<dbReference type="Gene3D" id="3.40.109.10">
    <property type="entry name" value="NADH Oxidase"/>
    <property type="match status" value="1"/>
</dbReference>
<keyword evidence="8" id="KW-1185">Reference proteome</keyword>
<dbReference type="PANTHER" id="PTHR43543">
    <property type="entry name" value="MALONIC SEMIALDEHYDE REDUCTASE RUTE-RELATED"/>
    <property type="match status" value="1"/>
</dbReference>
<proteinExistence type="inferred from homology"/>
<dbReference type="AlphaFoldDB" id="A0A225E1L8"/>
<sequence length="227" mass="24857">MSQRIVFYTIGQLVYRPLVNFYGGVRMSANAHLARLDAAALDVLFHSARTHTAWLPEPVPTALLHELFDLVRLAPTSANSSPGRFVFLTTPAAKERLVPALMPGNVEKTRSAPVTVIIAQDMEFYENLPKLFPFADARSWFAGNDGFIADTAARNSSLEGAYLILAARALGLDCGPMSGFDPAKTNAEFFPDGKWRANFLCNLGYGDATKLYPRAPRLAFDEACVVL</sequence>
<dbReference type="InterPro" id="IPR000415">
    <property type="entry name" value="Nitroreductase-like"/>
</dbReference>
<keyword evidence="3 5" id="KW-0521">NADP</keyword>
<dbReference type="GO" id="GO:0016491">
    <property type="term" value="F:oxidoreductase activity"/>
    <property type="evidence" value="ECO:0007669"/>
    <property type="project" value="UniProtKB-UniRule"/>
</dbReference>
<reference evidence="8" key="1">
    <citation type="submission" date="2017-06" db="EMBL/GenBank/DDBJ databases">
        <title>Genome analysis of Fimbriiglobus ruber SP5, the first member of the order Planctomycetales with confirmed chitinolytic capability.</title>
        <authorList>
            <person name="Ravin N.V."/>
            <person name="Rakitin A.L."/>
            <person name="Ivanova A.A."/>
            <person name="Beletsky A.V."/>
            <person name="Kulichevskaya I.S."/>
            <person name="Mardanov A.V."/>
            <person name="Dedysh S.N."/>
        </authorList>
    </citation>
    <scope>NUCLEOTIDE SEQUENCE [LARGE SCALE GENOMIC DNA]</scope>
    <source>
        <strain evidence="8">SP5</strain>
    </source>
</reference>
<dbReference type="CDD" id="cd02148">
    <property type="entry name" value="RutE-like"/>
    <property type="match status" value="1"/>
</dbReference>
<comment type="similarity">
    <text evidence="5">Belongs to the nitroreductase family. HadB/RutE subfamily.</text>
</comment>
<keyword evidence="4 5" id="KW-0560">Oxidoreductase</keyword>
<gene>
    <name evidence="7" type="ORF">FRUB_00802</name>
</gene>
<feature type="domain" description="Nitroreductase" evidence="6">
    <location>
        <begin position="51"/>
        <end position="205"/>
    </location>
</feature>
<protein>
    <recommendedName>
        <fullName evidence="5">Putative NADH dehydrogenase/NAD(P)H nitroreductase FRUB_00802</fullName>
        <ecNumber evidence="5">1.-.-.-</ecNumber>
    </recommendedName>
</protein>
<evidence type="ECO:0000256" key="5">
    <source>
        <dbReference type="HAMAP-Rule" id="MF_01204"/>
    </source>
</evidence>
<dbReference type="SUPFAM" id="SSF55469">
    <property type="entry name" value="FMN-dependent nitroreductase-like"/>
    <property type="match status" value="1"/>
</dbReference>
<dbReference type="PANTHER" id="PTHR43543:SF1">
    <property type="entry name" value="MALONIC SEMIALDEHYDE REDUCTASE RUTE-RELATED"/>
    <property type="match status" value="1"/>
</dbReference>
<name>A0A225E1L8_9BACT</name>
<evidence type="ECO:0000256" key="4">
    <source>
        <dbReference type="ARBA" id="ARBA00023002"/>
    </source>
</evidence>
<keyword evidence="2 5" id="KW-0288">FMN</keyword>
<dbReference type="EC" id="1.-.-.-" evidence="5"/>
<keyword evidence="5" id="KW-0520">NAD</keyword>
<evidence type="ECO:0000313" key="7">
    <source>
        <dbReference type="EMBL" id="OWK47103.1"/>
    </source>
</evidence>
<dbReference type="EMBL" id="NIDE01000001">
    <property type="protein sequence ID" value="OWK47103.1"/>
    <property type="molecule type" value="Genomic_DNA"/>
</dbReference>
<comment type="caution">
    <text evidence="7">The sequence shown here is derived from an EMBL/GenBank/DDBJ whole genome shotgun (WGS) entry which is preliminary data.</text>
</comment>
<organism evidence="7 8">
    <name type="scientific">Fimbriiglobus ruber</name>
    <dbReference type="NCBI Taxonomy" id="1908690"/>
    <lineage>
        <taxon>Bacteria</taxon>
        <taxon>Pseudomonadati</taxon>
        <taxon>Planctomycetota</taxon>
        <taxon>Planctomycetia</taxon>
        <taxon>Gemmatales</taxon>
        <taxon>Gemmataceae</taxon>
        <taxon>Fimbriiglobus</taxon>
    </lineage>
</organism>
<dbReference type="NCBIfam" id="NF003768">
    <property type="entry name" value="PRK05365.1"/>
    <property type="match status" value="1"/>
</dbReference>
<dbReference type="Proteomes" id="UP000214646">
    <property type="component" value="Unassembled WGS sequence"/>
</dbReference>
<dbReference type="HAMAP" id="MF_01204">
    <property type="entry name" value="Oxidoreductase_RutE_HadB"/>
    <property type="match status" value="1"/>
</dbReference>
<dbReference type="InterPro" id="IPR050461">
    <property type="entry name" value="Nitroreductase_HadB/RutE"/>
</dbReference>
<dbReference type="InterPro" id="IPR029479">
    <property type="entry name" value="Nitroreductase"/>
</dbReference>
<dbReference type="Pfam" id="PF00881">
    <property type="entry name" value="Nitroreductase"/>
    <property type="match status" value="1"/>
</dbReference>
<comment type="cofactor">
    <cofactor evidence="5">
        <name>FMN</name>
        <dbReference type="ChEBI" id="CHEBI:58210"/>
    </cofactor>
</comment>
<evidence type="ECO:0000256" key="1">
    <source>
        <dbReference type="ARBA" id="ARBA00022630"/>
    </source>
</evidence>
<evidence type="ECO:0000256" key="3">
    <source>
        <dbReference type="ARBA" id="ARBA00022857"/>
    </source>
</evidence>
<keyword evidence="1 5" id="KW-0285">Flavoprotein</keyword>
<accession>A0A225E1L8</accession>